<dbReference type="Proteomes" id="UP000554235">
    <property type="component" value="Unassembled WGS sequence"/>
</dbReference>
<evidence type="ECO:0000256" key="1">
    <source>
        <dbReference type="SAM" id="MobiDB-lite"/>
    </source>
</evidence>
<sequence length="844" mass="92565">MNPVNSRSPSPSAATGGTDDAASKDLPSKLLAISQRQPSTLPNLLPAAYATVSAQDFADKGWPGELGDARCLPAARFTDGDLHTFHGAFALWVCHGLALDRTGHPLYFELALREDTALDEDKGWAAFTADVEDKAHLPVSPIYVFSEVSHPRGTLPHTIVTKGSGRVALAIMLWGIQAPMMCDHCANQFFRHPSTSGEHGLFPFHACRVLPGMAGGACANCVINERRDCLHEFLQGYILPDPTGSLPPEVHLAGRDRGRVTAARLGSATASPVGRLNHLTAPRITWKLTSPYVSGEERQAAICEAKEHIRVVTAKAEDILEIWVVIPSHETPWIRVAGRQPSSSLHTYLLLGRAGATFLDHATNVMGGGDICTAELSVALSDNTRQVLIFSTVELPPTAEEREQYYYGLPSQPKLVARSSTEAWSIQYDGHAIGKTFSPVGRHAIAKLWNDSTSSLRRAIIQAIDGIDWSTIDVLRIGYERTNGFTHEEFTHPVTLLISVQEGSTTWAQGLLVAIRCHEILGLHGIPDVHCEIRESHFSRGNSSTGEAPVPAPTFFGGQIDPPIKTRALWSEYLGLSIAASNSPTREGTKCLYLRLKDSGKIVALTCRHVVFEESKIEPEFRYDGTQQRWTVMQPGSRTLAKHSGRISSRLGGIDNAIEEIESYLKLSENDRRRMIQVQRDSLPVLMRAERDIGELDDPAKRIFGHVIYAPALSIGKTDTQGDRLRDWALIELHSDKYATPLANLCNRVFVGPDDDFRDRVEDERLAEGFTNGPEPLFDVSSRTIFLREMIPETEMHKPSEEARSLGDDRAILVGKHGCATGLTIGLATGVVSLVRQPIDGILF</sequence>
<name>A0A8H4LGN6_9HYPO</name>
<proteinExistence type="predicted"/>
<dbReference type="EMBL" id="JAADYS010000720">
    <property type="protein sequence ID" value="KAF4467629.1"/>
    <property type="molecule type" value="Genomic_DNA"/>
</dbReference>
<comment type="caution">
    <text evidence="2">The sequence shown here is derived from an EMBL/GenBank/DDBJ whole genome shotgun (WGS) entry which is preliminary data.</text>
</comment>
<protein>
    <submittedName>
        <fullName evidence="2">Uncharacterized protein</fullName>
    </submittedName>
</protein>
<dbReference type="InterPro" id="IPR022190">
    <property type="entry name" value="DUF3716"/>
</dbReference>
<evidence type="ECO:0000313" key="3">
    <source>
        <dbReference type="Proteomes" id="UP000554235"/>
    </source>
</evidence>
<accession>A0A8H4LGN6</accession>
<gene>
    <name evidence="2" type="ORF">FALBO_5497</name>
</gene>
<feature type="compositionally biased region" description="Polar residues" evidence="1">
    <location>
        <begin position="1"/>
        <end position="15"/>
    </location>
</feature>
<reference evidence="2 3" key="1">
    <citation type="submission" date="2020-01" db="EMBL/GenBank/DDBJ databases">
        <title>Identification and distribution of gene clusters putatively required for synthesis of sphingolipid metabolism inhibitors in phylogenetically diverse species of the filamentous fungus Fusarium.</title>
        <authorList>
            <person name="Kim H.-S."/>
            <person name="Busman M."/>
            <person name="Brown D.W."/>
            <person name="Divon H."/>
            <person name="Uhlig S."/>
            <person name="Proctor R.H."/>
        </authorList>
    </citation>
    <scope>NUCLEOTIDE SEQUENCE [LARGE SCALE GENOMIC DNA]</scope>
    <source>
        <strain evidence="2 3">NRRL 20459</strain>
    </source>
</reference>
<evidence type="ECO:0000313" key="2">
    <source>
        <dbReference type="EMBL" id="KAF4467629.1"/>
    </source>
</evidence>
<dbReference type="AlphaFoldDB" id="A0A8H4LGN6"/>
<dbReference type="OrthoDB" id="5424209at2759"/>
<organism evidence="2 3">
    <name type="scientific">Fusarium albosuccineum</name>
    <dbReference type="NCBI Taxonomy" id="1237068"/>
    <lineage>
        <taxon>Eukaryota</taxon>
        <taxon>Fungi</taxon>
        <taxon>Dikarya</taxon>
        <taxon>Ascomycota</taxon>
        <taxon>Pezizomycotina</taxon>
        <taxon>Sordariomycetes</taxon>
        <taxon>Hypocreomycetidae</taxon>
        <taxon>Hypocreales</taxon>
        <taxon>Nectriaceae</taxon>
        <taxon>Fusarium</taxon>
        <taxon>Fusarium decemcellulare species complex</taxon>
    </lineage>
</organism>
<keyword evidence="3" id="KW-1185">Reference proteome</keyword>
<dbReference type="Pfam" id="PF12511">
    <property type="entry name" value="DUF3716"/>
    <property type="match status" value="1"/>
</dbReference>
<feature type="region of interest" description="Disordered" evidence="1">
    <location>
        <begin position="1"/>
        <end position="25"/>
    </location>
</feature>